<sequence length="155" mass="16351">MTQGIIIDRPAAATSTAADGATSTAAATAAAAAAAGKTDARTSSSGTGFATSRKDVLLIGLGVTLAGIALKSGLEYAGLDPLRAGNVVQITLVFGLTVVWTLSYVFRVANKEMTYVKQLKEYEDAVIQKRIEEMPEAELETMLAAIEEEKQRLQR</sequence>
<organism evidence="2 3">
    <name type="scientific">Chara braunii</name>
    <name type="common">Braun's stonewort</name>
    <dbReference type="NCBI Taxonomy" id="69332"/>
    <lineage>
        <taxon>Eukaryota</taxon>
        <taxon>Viridiplantae</taxon>
        <taxon>Streptophyta</taxon>
        <taxon>Charophyceae</taxon>
        <taxon>Charales</taxon>
        <taxon>Characeae</taxon>
        <taxon>Chara</taxon>
    </lineage>
</organism>
<dbReference type="STRING" id="69332.A0A388M2B4"/>
<dbReference type="AlphaFoldDB" id="A0A388M2B4"/>
<dbReference type="Pfam" id="PF11460">
    <property type="entry name" value="DUF3007"/>
    <property type="match status" value="1"/>
</dbReference>
<keyword evidence="1" id="KW-0472">Membrane</keyword>
<protein>
    <submittedName>
        <fullName evidence="2">Uncharacterized protein</fullName>
    </submittedName>
</protein>
<dbReference type="Proteomes" id="UP000265515">
    <property type="component" value="Unassembled WGS sequence"/>
</dbReference>
<evidence type="ECO:0000313" key="2">
    <source>
        <dbReference type="EMBL" id="GBG88655.1"/>
    </source>
</evidence>
<dbReference type="OrthoDB" id="5023at2759"/>
<feature type="transmembrane region" description="Helical" evidence="1">
    <location>
        <begin position="86"/>
        <end position="106"/>
    </location>
</feature>
<comment type="caution">
    <text evidence="2">The sequence shown here is derived from an EMBL/GenBank/DDBJ whole genome shotgun (WGS) entry which is preliminary data.</text>
</comment>
<keyword evidence="3" id="KW-1185">Reference proteome</keyword>
<evidence type="ECO:0000256" key="1">
    <source>
        <dbReference type="SAM" id="Phobius"/>
    </source>
</evidence>
<keyword evidence="1" id="KW-0812">Transmembrane</keyword>
<proteinExistence type="predicted"/>
<feature type="transmembrane region" description="Helical" evidence="1">
    <location>
        <begin position="56"/>
        <end position="74"/>
    </location>
</feature>
<dbReference type="EMBL" id="BFEA01000687">
    <property type="protein sequence ID" value="GBG88655.1"/>
    <property type="molecule type" value="Genomic_DNA"/>
</dbReference>
<keyword evidence="1" id="KW-1133">Transmembrane helix</keyword>
<evidence type="ECO:0000313" key="3">
    <source>
        <dbReference type="Proteomes" id="UP000265515"/>
    </source>
</evidence>
<dbReference type="OMA" id="MTYNQQL"/>
<dbReference type="Gramene" id="GBG88655">
    <property type="protein sequence ID" value="GBG88655"/>
    <property type="gene ID" value="CBR_g48186"/>
</dbReference>
<name>A0A388M2B4_CHABU</name>
<dbReference type="PANTHER" id="PTHR35734">
    <property type="entry name" value="OS01G0805200 PROTEIN"/>
    <property type="match status" value="1"/>
</dbReference>
<dbReference type="InterPro" id="IPR021562">
    <property type="entry name" value="DUF3007"/>
</dbReference>
<reference evidence="2 3" key="1">
    <citation type="journal article" date="2018" name="Cell">
        <title>The Chara Genome: Secondary Complexity and Implications for Plant Terrestrialization.</title>
        <authorList>
            <person name="Nishiyama T."/>
            <person name="Sakayama H."/>
            <person name="Vries J.D."/>
            <person name="Buschmann H."/>
            <person name="Saint-Marcoux D."/>
            <person name="Ullrich K.K."/>
            <person name="Haas F.B."/>
            <person name="Vanderstraeten L."/>
            <person name="Becker D."/>
            <person name="Lang D."/>
            <person name="Vosolsobe S."/>
            <person name="Rombauts S."/>
            <person name="Wilhelmsson P.K.I."/>
            <person name="Janitza P."/>
            <person name="Kern R."/>
            <person name="Heyl A."/>
            <person name="Rumpler F."/>
            <person name="Villalobos L.I.A.C."/>
            <person name="Clay J.M."/>
            <person name="Skokan R."/>
            <person name="Toyoda A."/>
            <person name="Suzuki Y."/>
            <person name="Kagoshima H."/>
            <person name="Schijlen E."/>
            <person name="Tajeshwar N."/>
            <person name="Catarino B."/>
            <person name="Hetherington A.J."/>
            <person name="Saltykova A."/>
            <person name="Bonnot C."/>
            <person name="Breuninger H."/>
            <person name="Symeonidi A."/>
            <person name="Radhakrishnan G.V."/>
            <person name="Van Nieuwerburgh F."/>
            <person name="Deforce D."/>
            <person name="Chang C."/>
            <person name="Karol K.G."/>
            <person name="Hedrich R."/>
            <person name="Ulvskov P."/>
            <person name="Glockner G."/>
            <person name="Delwiche C.F."/>
            <person name="Petrasek J."/>
            <person name="Van de Peer Y."/>
            <person name="Friml J."/>
            <person name="Beilby M."/>
            <person name="Dolan L."/>
            <person name="Kohara Y."/>
            <person name="Sugano S."/>
            <person name="Fujiyama A."/>
            <person name="Delaux P.-M."/>
            <person name="Quint M."/>
            <person name="TheiBen G."/>
            <person name="Hagemann M."/>
            <person name="Harholt J."/>
            <person name="Dunand C."/>
            <person name="Zachgo S."/>
            <person name="Langdale J."/>
            <person name="Maumus F."/>
            <person name="Straeten D.V.D."/>
            <person name="Gould S.B."/>
            <person name="Rensing S.A."/>
        </authorList>
    </citation>
    <scope>NUCLEOTIDE SEQUENCE [LARGE SCALE GENOMIC DNA]</scope>
    <source>
        <strain evidence="2 3">S276</strain>
    </source>
</reference>
<gene>
    <name evidence="2" type="ORF">CBR_g48186</name>
</gene>
<dbReference type="PANTHER" id="PTHR35734:SF1">
    <property type="entry name" value="OS01G0805200 PROTEIN"/>
    <property type="match status" value="1"/>
</dbReference>
<accession>A0A388M2B4</accession>